<protein>
    <submittedName>
        <fullName evidence="1">Uncharacterized protein</fullName>
    </submittedName>
</protein>
<reference evidence="1 2" key="1">
    <citation type="submission" date="2017-06" db="EMBL/GenBank/DDBJ databases">
        <title>Comparative genomic analysis of Ambrosia Fusariam Clade fungi.</title>
        <authorList>
            <person name="Stajich J.E."/>
            <person name="Carrillo J."/>
            <person name="Kijimoto T."/>
            <person name="Eskalen A."/>
            <person name="O'Donnell K."/>
            <person name="Kasson M."/>
        </authorList>
    </citation>
    <scope>NUCLEOTIDE SEQUENCE [LARGE SCALE GENOMIC DNA]</scope>
    <source>
        <strain evidence="1">UCR3666</strain>
    </source>
</reference>
<dbReference type="EMBL" id="NKUJ01000115">
    <property type="protein sequence ID" value="RMJ13166.1"/>
    <property type="molecule type" value="Genomic_DNA"/>
</dbReference>
<gene>
    <name evidence="1" type="ORF">CDV36_007202</name>
</gene>
<evidence type="ECO:0000313" key="2">
    <source>
        <dbReference type="Proteomes" id="UP000277212"/>
    </source>
</evidence>
<comment type="caution">
    <text evidence="1">The sequence shown here is derived from an EMBL/GenBank/DDBJ whole genome shotgun (WGS) entry which is preliminary data.</text>
</comment>
<proteinExistence type="predicted"/>
<accession>A0A3M2S6F9</accession>
<dbReference type="OrthoDB" id="4998165at2759"/>
<organism evidence="1 2">
    <name type="scientific">Fusarium kuroshium</name>
    <dbReference type="NCBI Taxonomy" id="2010991"/>
    <lineage>
        <taxon>Eukaryota</taxon>
        <taxon>Fungi</taxon>
        <taxon>Dikarya</taxon>
        <taxon>Ascomycota</taxon>
        <taxon>Pezizomycotina</taxon>
        <taxon>Sordariomycetes</taxon>
        <taxon>Hypocreomycetidae</taxon>
        <taxon>Hypocreales</taxon>
        <taxon>Nectriaceae</taxon>
        <taxon>Fusarium</taxon>
        <taxon>Fusarium solani species complex</taxon>
    </lineage>
</organism>
<dbReference type="Proteomes" id="UP000277212">
    <property type="component" value="Unassembled WGS sequence"/>
</dbReference>
<sequence>MSSTTSVQHLHAIHGLRFRTPPEDLECPEIGRLLGDLQGRPAPAVWVLLRVNRILEHCDFEFMTMVLFKERAFWVSAIQRVAQKWQEAIPPYHFIRLIKAILTARYNYIARRGFLLPESEVANSADILLFNFLLYKEVHQTEFGTPGVSGVVGWGRDTMENHLEQSRIHKAQRWTRIHGSAAPFPFYDLSNPRVFDEVTAFIRNRGPPTRTLQSLQEEYETRRG</sequence>
<name>A0A3M2S6F9_9HYPO</name>
<keyword evidence="2" id="KW-1185">Reference proteome</keyword>
<evidence type="ECO:0000313" key="1">
    <source>
        <dbReference type="EMBL" id="RMJ13166.1"/>
    </source>
</evidence>
<dbReference type="AlphaFoldDB" id="A0A3M2S6F9"/>